<reference evidence="2 3" key="1">
    <citation type="submission" date="2023-04" db="EMBL/GenBank/DDBJ databases">
        <title>A long-awaited taxogenomic arrangement of the family Halomonadaceae.</title>
        <authorList>
            <person name="De La Haba R."/>
            <person name="Chuvochina M."/>
            <person name="Wittouck S."/>
            <person name="Arahal D.R."/>
            <person name="Sanchez-Porro C."/>
            <person name="Hugenholtz P."/>
            <person name="Ventosa A."/>
        </authorList>
    </citation>
    <scope>NUCLEOTIDE SEQUENCE [LARGE SCALE GENOMIC DNA]</scope>
    <source>
        <strain evidence="2 3">DSM 17332</strain>
    </source>
</reference>
<feature type="domain" description="Glycosyltransferase subfamily 4-like N-terminal" evidence="1">
    <location>
        <begin position="14"/>
        <end position="162"/>
    </location>
</feature>
<dbReference type="RefSeq" id="WP_309637629.1">
    <property type="nucleotide sequence ID" value="NZ_JARWAL010000019.1"/>
</dbReference>
<dbReference type="InterPro" id="IPR028098">
    <property type="entry name" value="Glyco_trans_4-like_N"/>
</dbReference>
<dbReference type="PANTHER" id="PTHR12526">
    <property type="entry name" value="GLYCOSYLTRANSFERASE"/>
    <property type="match status" value="1"/>
</dbReference>
<evidence type="ECO:0000313" key="2">
    <source>
        <dbReference type="EMBL" id="MDR5894329.1"/>
    </source>
</evidence>
<protein>
    <submittedName>
        <fullName evidence="2">Glycosyltransferase family 4 protein</fullName>
    </submittedName>
</protein>
<name>A0ABU1GQK8_9GAMM</name>
<dbReference type="PANTHER" id="PTHR12526:SF638">
    <property type="entry name" value="SPORE COAT PROTEIN SA"/>
    <property type="match status" value="1"/>
</dbReference>
<dbReference type="EMBL" id="JARWAL010000019">
    <property type="protein sequence ID" value="MDR5894329.1"/>
    <property type="molecule type" value="Genomic_DNA"/>
</dbReference>
<evidence type="ECO:0000259" key="1">
    <source>
        <dbReference type="Pfam" id="PF13579"/>
    </source>
</evidence>
<dbReference type="Pfam" id="PF13579">
    <property type="entry name" value="Glyco_trans_4_4"/>
    <property type="match status" value="1"/>
</dbReference>
<dbReference type="SUPFAM" id="SSF53756">
    <property type="entry name" value="UDP-Glycosyltransferase/glycogen phosphorylase"/>
    <property type="match status" value="1"/>
</dbReference>
<comment type="caution">
    <text evidence="2">The sequence shown here is derived from an EMBL/GenBank/DDBJ whole genome shotgun (WGS) entry which is preliminary data.</text>
</comment>
<dbReference type="Pfam" id="PF13692">
    <property type="entry name" value="Glyco_trans_1_4"/>
    <property type="match status" value="1"/>
</dbReference>
<organism evidence="2 3">
    <name type="scientific">Halomonas mongoliensis</name>
    <dbReference type="NCBI Taxonomy" id="321265"/>
    <lineage>
        <taxon>Bacteria</taxon>
        <taxon>Pseudomonadati</taxon>
        <taxon>Pseudomonadota</taxon>
        <taxon>Gammaproteobacteria</taxon>
        <taxon>Oceanospirillales</taxon>
        <taxon>Halomonadaceae</taxon>
        <taxon>Halomonas</taxon>
    </lineage>
</organism>
<proteinExistence type="predicted"/>
<dbReference type="Proteomes" id="UP001252270">
    <property type="component" value="Unassembled WGS sequence"/>
</dbReference>
<accession>A0ABU1GQK8</accession>
<dbReference type="Gene3D" id="3.40.50.2000">
    <property type="entry name" value="Glycogen Phosphorylase B"/>
    <property type="match status" value="2"/>
</dbReference>
<dbReference type="CDD" id="cd03808">
    <property type="entry name" value="GT4_CapM-like"/>
    <property type="match status" value="1"/>
</dbReference>
<sequence>MSGNARSLIANRGDLIRDMRVAGLEVAAAVPTADYLPEVEELGITIYPVEMGRTGINPLHDLKYLLALRKLLREVRPQVVFGYTIKPVVYGSLAARLAGVPRIYSMITGLGHVFTTENARNRRLQKVIGVLYRLGLSANRRVFFQNPDDLQEFLERGMLKDRTKGVRTYGSGVDMQRFAREPLPEGPTTFLFIGRLLTEKGIAEFCEAARQVRADYPEARFIAVGPHDPNLPHSCAAEDIERWKAEGVVEFVGGVKDVRPWIAQSSVFVLPSYQEGTPRSVLEAMSMGRPIITSDAPGCRETVEEGVNGFLVAPRSVSPLADAMARFLAEPERVAEMGEASWQRVERHYDVHKVNRVILDAMELPSVSEPRNA</sequence>
<gene>
    <name evidence="2" type="ORF">QC820_16180</name>
</gene>
<evidence type="ECO:0000313" key="3">
    <source>
        <dbReference type="Proteomes" id="UP001252270"/>
    </source>
</evidence>
<keyword evidence="3" id="KW-1185">Reference proteome</keyword>